<feature type="region of interest" description="Disordered" evidence="1">
    <location>
        <begin position="117"/>
        <end position="145"/>
    </location>
</feature>
<name>A0ABW4XFU5_9ACTN</name>
<feature type="region of interest" description="Disordered" evidence="1">
    <location>
        <begin position="1"/>
        <end position="56"/>
    </location>
</feature>
<feature type="compositionally biased region" description="Gly residues" evidence="1">
    <location>
        <begin position="231"/>
        <end position="245"/>
    </location>
</feature>
<feature type="compositionally biased region" description="Low complexity" evidence="1">
    <location>
        <begin position="14"/>
        <end position="34"/>
    </location>
</feature>
<sequence length="282" mass="28166">MTHSIDAPFPPPATAGSGATSPTTGTTTGSPSTTEKAKETKDLAMGEAKNVGQTAAQAGSQVASVATDQAKEVVHETQRQARDLLDQGRTQVRQQVVSQQQKAGQSLSSLAQELRALADGTSEGAPGPARDLLQQASSSVESFASMLQNREPAELLDEVRSFARRKPGLFLLGAAAAGVLAGRLTSGVKAAHSGNGSTGQSTTQSNYVDPAPTYSDYSATGTYAGTTGTTGTAGTGGTLGAGATGGAPLPPPPYGTAPPAGMGTSTGQAGWDDPARRPGGVA</sequence>
<evidence type="ECO:0000313" key="3">
    <source>
        <dbReference type="Proteomes" id="UP001597402"/>
    </source>
</evidence>
<evidence type="ECO:0000256" key="1">
    <source>
        <dbReference type="SAM" id="MobiDB-lite"/>
    </source>
</evidence>
<organism evidence="2 3">
    <name type="scientific">Blastococcus deserti</name>
    <dbReference type="NCBI Taxonomy" id="2259033"/>
    <lineage>
        <taxon>Bacteria</taxon>
        <taxon>Bacillati</taxon>
        <taxon>Actinomycetota</taxon>
        <taxon>Actinomycetes</taxon>
        <taxon>Geodermatophilales</taxon>
        <taxon>Geodermatophilaceae</taxon>
        <taxon>Blastococcus</taxon>
    </lineage>
</organism>
<proteinExistence type="predicted"/>
<feature type="region of interest" description="Disordered" evidence="1">
    <location>
        <begin position="189"/>
        <end position="282"/>
    </location>
</feature>
<dbReference type="EMBL" id="JBHUHP010000023">
    <property type="protein sequence ID" value="MFD2093584.1"/>
    <property type="molecule type" value="Genomic_DNA"/>
</dbReference>
<feature type="compositionally biased region" description="Polar residues" evidence="1">
    <location>
        <begin position="194"/>
        <end position="207"/>
    </location>
</feature>
<dbReference type="RefSeq" id="WP_376879329.1">
    <property type="nucleotide sequence ID" value="NZ_JBHUHP010000023.1"/>
</dbReference>
<dbReference type="Proteomes" id="UP001597402">
    <property type="component" value="Unassembled WGS sequence"/>
</dbReference>
<evidence type="ECO:0008006" key="4">
    <source>
        <dbReference type="Google" id="ProtNLM"/>
    </source>
</evidence>
<gene>
    <name evidence="2" type="ORF">ACFSHS_18645</name>
</gene>
<evidence type="ECO:0000313" key="2">
    <source>
        <dbReference type="EMBL" id="MFD2093584.1"/>
    </source>
</evidence>
<protein>
    <recommendedName>
        <fullName evidence="4">Nutrient deprivation-induced protein</fullName>
    </recommendedName>
</protein>
<reference evidence="3" key="1">
    <citation type="journal article" date="2019" name="Int. J. Syst. Evol. Microbiol.">
        <title>The Global Catalogue of Microorganisms (GCM) 10K type strain sequencing project: providing services to taxonomists for standard genome sequencing and annotation.</title>
        <authorList>
            <consortium name="The Broad Institute Genomics Platform"/>
            <consortium name="The Broad Institute Genome Sequencing Center for Infectious Disease"/>
            <person name="Wu L."/>
            <person name="Ma J."/>
        </authorList>
    </citation>
    <scope>NUCLEOTIDE SEQUENCE [LARGE SCALE GENOMIC DNA]</scope>
    <source>
        <strain evidence="3">JCM 3338</strain>
    </source>
</reference>
<comment type="caution">
    <text evidence="2">The sequence shown here is derived from an EMBL/GenBank/DDBJ whole genome shotgun (WGS) entry which is preliminary data.</text>
</comment>
<keyword evidence="3" id="KW-1185">Reference proteome</keyword>
<feature type="compositionally biased region" description="Polar residues" evidence="1">
    <location>
        <begin position="134"/>
        <end position="145"/>
    </location>
</feature>
<feature type="compositionally biased region" description="Low complexity" evidence="1">
    <location>
        <begin position="219"/>
        <end position="230"/>
    </location>
</feature>
<accession>A0ABW4XFU5</accession>
<feature type="compositionally biased region" description="Basic and acidic residues" evidence="1">
    <location>
        <begin position="35"/>
        <end position="44"/>
    </location>
</feature>